<dbReference type="InterPro" id="IPR036424">
    <property type="entry name" value="UPP_synth-like_sf"/>
</dbReference>
<dbReference type="Pfam" id="PF01255">
    <property type="entry name" value="Prenyltransf"/>
    <property type="match status" value="1"/>
</dbReference>
<accession>A0ABZ3HC87</accession>
<protein>
    <recommendedName>
        <fullName evidence="2">Isoprenyl transferase</fullName>
        <ecNumber evidence="2">2.5.1.-</ecNumber>
    </recommendedName>
</protein>
<evidence type="ECO:0000256" key="2">
    <source>
        <dbReference type="HAMAP-Rule" id="MF_01139"/>
    </source>
</evidence>
<dbReference type="SUPFAM" id="SSF64005">
    <property type="entry name" value="Undecaprenyl diphosphate synthase"/>
    <property type="match status" value="1"/>
</dbReference>
<dbReference type="CDD" id="cd00475">
    <property type="entry name" value="Cis_IPPS"/>
    <property type="match status" value="1"/>
</dbReference>
<feature type="binding site" evidence="2">
    <location>
        <begin position="14"/>
        <end position="17"/>
    </location>
    <ligand>
        <name>substrate</name>
    </ligand>
</feature>
<comment type="subunit">
    <text evidence="2">Homodimer.</text>
</comment>
<feature type="binding site" evidence="2">
    <location>
        <position position="63"/>
    </location>
    <ligand>
        <name>substrate</name>
    </ligand>
</feature>
<gene>
    <name evidence="3" type="ORF">WCY31_05390</name>
</gene>
<dbReference type="HAMAP" id="MF_01139">
    <property type="entry name" value="ISPT"/>
    <property type="match status" value="1"/>
</dbReference>
<feature type="binding site" evidence="2">
    <location>
        <position position="13"/>
    </location>
    <ligand>
        <name>Mg(2+)</name>
        <dbReference type="ChEBI" id="CHEBI:18420"/>
    </ligand>
</feature>
<dbReference type="GO" id="GO:0008834">
    <property type="term" value="F:ditrans,polycis-undecaprenyl-diphosphate synthase [(2E,6E)-farnesyl-diphosphate specific] activity"/>
    <property type="evidence" value="ECO:0007669"/>
    <property type="project" value="UniProtKB-EC"/>
</dbReference>
<keyword evidence="2" id="KW-0460">Magnesium</keyword>
<proteinExistence type="inferred from homology"/>
<dbReference type="EMBL" id="CP147920">
    <property type="protein sequence ID" value="XAU16142.1"/>
    <property type="molecule type" value="Genomic_DNA"/>
</dbReference>
<feature type="binding site" evidence="2">
    <location>
        <position position="192"/>
    </location>
    <ligand>
        <name>Mg(2+)</name>
        <dbReference type="ChEBI" id="CHEBI:18420"/>
    </ligand>
</feature>
<dbReference type="PANTHER" id="PTHR10291:SF0">
    <property type="entry name" value="DEHYDRODOLICHYL DIPHOSPHATE SYNTHASE 2"/>
    <property type="match status" value="1"/>
</dbReference>
<evidence type="ECO:0000256" key="1">
    <source>
        <dbReference type="ARBA" id="ARBA00022679"/>
    </source>
</evidence>
<dbReference type="Gene3D" id="3.40.1180.10">
    <property type="entry name" value="Decaprenyl diphosphate synthase-like"/>
    <property type="match status" value="1"/>
</dbReference>
<feature type="binding site" evidence="2">
    <location>
        <begin position="179"/>
        <end position="181"/>
    </location>
    <ligand>
        <name>substrate</name>
    </ligand>
</feature>
<dbReference type="InterPro" id="IPR001441">
    <property type="entry name" value="UPP_synth-like"/>
</dbReference>
<dbReference type="RefSeq" id="WP_345973525.1">
    <property type="nucleotide sequence ID" value="NZ_CP147920.1"/>
</dbReference>
<name>A0ABZ3HC87_9BACT</name>
<feature type="binding site" evidence="2">
    <location>
        <position position="173"/>
    </location>
    <ligand>
        <name>substrate</name>
    </ligand>
</feature>
<keyword evidence="1 2" id="KW-0808">Transferase</keyword>
<feature type="binding site" evidence="2">
    <location>
        <position position="26"/>
    </location>
    <ligand>
        <name>substrate</name>
    </ligand>
</feature>
<feature type="binding site" evidence="2">
    <location>
        <begin position="59"/>
        <end position="61"/>
    </location>
    <ligand>
        <name>substrate</name>
    </ligand>
</feature>
<dbReference type="PROSITE" id="PS01066">
    <property type="entry name" value="UPP_SYNTHASE"/>
    <property type="match status" value="1"/>
</dbReference>
<comment type="cofactor">
    <cofactor evidence="2">
        <name>Mg(2+)</name>
        <dbReference type="ChEBI" id="CHEBI:18420"/>
    </cofactor>
    <text evidence="2">Binds 2 magnesium ions per subunit.</text>
</comment>
<sequence length="225" mass="25580">MSNLPRHVAIIMDGNGRWAQQQKLARIKGHERGVETIRDIITFAAHHEEIAMLTLYAFSTENWKRPKAEVSFLMKLLSRYLKKELPVYLEHDVRFKAIGDLSGFSASLQAQIRTTETETAHCTGLTQFMALNYGAKDEIVRSVKALQDDGIEVTEETLNGALDAPEPVDLLIRTGGDHRLSNFLLWQAAYAELFFTRTLWPDFTPVELQSIIDQFKSVERRFGGL</sequence>
<comment type="function">
    <text evidence="2">Catalyzes the condensation of isopentenyl diphosphate (IPP) with allylic pyrophosphates generating different type of terpenoids.</text>
</comment>
<reference evidence="3 4" key="1">
    <citation type="submission" date="2024-03" db="EMBL/GenBank/DDBJ databases">
        <title>Sulfurimonas sp. HSL3-1.</title>
        <authorList>
            <person name="Wang S."/>
        </authorList>
    </citation>
    <scope>NUCLEOTIDE SEQUENCE [LARGE SCALE GENOMIC DNA]</scope>
    <source>
        <strain evidence="3 4">HSL3-1</strain>
    </source>
</reference>
<evidence type="ECO:0000313" key="3">
    <source>
        <dbReference type="EMBL" id="XAU16142.1"/>
    </source>
</evidence>
<organism evidence="3 4">
    <name type="scientific">Sulfurimonas diazotrophicus</name>
    <dbReference type="NCBI Taxonomy" id="3131939"/>
    <lineage>
        <taxon>Bacteria</taxon>
        <taxon>Pseudomonadati</taxon>
        <taxon>Campylobacterota</taxon>
        <taxon>Epsilonproteobacteria</taxon>
        <taxon>Campylobacterales</taxon>
        <taxon>Sulfurimonadaceae</taxon>
        <taxon>Sulfurimonas</taxon>
    </lineage>
</organism>
<feature type="active site" description="Proton acceptor" evidence="2">
    <location>
        <position position="62"/>
    </location>
</feature>
<dbReference type="InterPro" id="IPR018520">
    <property type="entry name" value="UPP_synth-like_CS"/>
</dbReference>
<comment type="similarity">
    <text evidence="2">Belongs to the UPP synthase family.</text>
</comment>
<dbReference type="EC" id="2.5.1.-" evidence="2"/>
<feature type="binding site" evidence="2">
    <location>
        <position position="30"/>
    </location>
    <ligand>
        <name>substrate</name>
    </ligand>
</feature>
<dbReference type="NCBIfam" id="NF011407">
    <property type="entry name" value="PRK14833.1"/>
    <property type="match status" value="1"/>
</dbReference>
<feature type="binding site" evidence="2">
    <location>
        <position position="65"/>
    </location>
    <ligand>
        <name>substrate</name>
    </ligand>
</feature>
<dbReference type="Proteomes" id="UP001447842">
    <property type="component" value="Chromosome"/>
</dbReference>
<dbReference type="PANTHER" id="PTHR10291">
    <property type="entry name" value="DEHYDRODOLICHYL DIPHOSPHATE SYNTHASE FAMILY MEMBER"/>
    <property type="match status" value="1"/>
</dbReference>
<dbReference type="NCBIfam" id="TIGR00055">
    <property type="entry name" value="uppS"/>
    <property type="match status" value="1"/>
</dbReference>
<feature type="binding site" evidence="2">
    <location>
        <position position="18"/>
    </location>
    <ligand>
        <name>substrate</name>
    </ligand>
</feature>
<keyword evidence="4" id="KW-1185">Reference proteome</keyword>
<feature type="active site" evidence="2">
    <location>
        <position position="13"/>
    </location>
</feature>
<evidence type="ECO:0000313" key="4">
    <source>
        <dbReference type="Proteomes" id="UP001447842"/>
    </source>
</evidence>
<keyword evidence="2" id="KW-0479">Metal-binding</keyword>